<name>A0A3A5JUM3_9ENTR</name>
<evidence type="ECO:0000313" key="2">
    <source>
        <dbReference type="Proteomes" id="UP000276295"/>
    </source>
</evidence>
<accession>A0A3A5JUM3</accession>
<comment type="caution">
    <text evidence="1">The sequence shown here is derived from an EMBL/GenBank/DDBJ whole genome shotgun (WGS) entry which is preliminary data.</text>
</comment>
<dbReference type="EMBL" id="QZWH01000041">
    <property type="protein sequence ID" value="RJT20316.1"/>
    <property type="molecule type" value="Genomic_DNA"/>
</dbReference>
<dbReference type="Proteomes" id="UP000276295">
    <property type="component" value="Unassembled WGS sequence"/>
</dbReference>
<reference evidence="1 2" key="1">
    <citation type="submission" date="2018-09" db="EMBL/GenBank/DDBJ databases">
        <title>Draft genome sequence of Buttiauxella izardii CCUG 35510T.</title>
        <authorList>
            <person name="Salva-Serra F."/>
            <person name="Marathe N."/>
            <person name="Moore E."/>
            <person name="Stadler-Svensson L."/>
            <person name="Engstrom-Jakobsson H."/>
        </authorList>
    </citation>
    <scope>NUCLEOTIDE SEQUENCE [LARGE SCALE GENOMIC DNA]</scope>
    <source>
        <strain evidence="1 2">CCUG 35510</strain>
    </source>
</reference>
<gene>
    <name evidence="1" type="ORF">D6029_16970</name>
</gene>
<organism evidence="1 2">
    <name type="scientific">Buttiauxella izardii</name>
    <dbReference type="NCBI Taxonomy" id="82991"/>
    <lineage>
        <taxon>Bacteria</taxon>
        <taxon>Pseudomonadati</taxon>
        <taxon>Pseudomonadota</taxon>
        <taxon>Gammaproteobacteria</taxon>
        <taxon>Enterobacterales</taxon>
        <taxon>Enterobacteriaceae</taxon>
        <taxon>Buttiauxella</taxon>
    </lineage>
</organism>
<sequence>MGYLRKCLIIDVYPSFFKLQGCWLHSQTPVTYPSKLLGICSLAAYLQLELFGYKVMNRGC</sequence>
<keyword evidence="2" id="KW-1185">Reference proteome</keyword>
<proteinExistence type="predicted"/>
<protein>
    <submittedName>
        <fullName evidence="1">Uncharacterized protein</fullName>
    </submittedName>
</protein>
<dbReference type="AlphaFoldDB" id="A0A3A5JUM3"/>
<evidence type="ECO:0000313" key="1">
    <source>
        <dbReference type="EMBL" id="RJT20316.1"/>
    </source>
</evidence>